<evidence type="ECO:0000256" key="2">
    <source>
        <dbReference type="PIRSR" id="PIRSR000390-1"/>
    </source>
</evidence>
<dbReference type="RefSeq" id="WP_203682048.1">
    <property type="nucleotide sequence ID" value="NZ_BOMW01000037.1"/>
</dbReference>
<dbReference type="GO" id="GO:0030170">
    <property type="term" value="F:pyridoxal phosphate binding"/>
    <property type="evidence" value="ECO:0007669"/>
    <property type="project" value="TreeGrafter"/>
</dbReference>
<name>A0A919TLN8_9ACTN</name>
<dbReference type="PIRSF" id="PIRSF000390">
    <property type="entry name" value="PLP_StrS"/>
    <property type="match status" value="1"/>
</dbReference>
<reference evidence="5" key="1">
    <citation type="submission" date="2021-01" db="EMBL/GenBank/DDBJ databases">
        <title>Whole genome shotgun sequence of Actinoplanes siamensis NBRC 109076.</title>
        <authorList>
            <person name="Komaki H."/>
            <person name="Tamura T."/>
        </authorList>
    </citation>
    <scope>NUCLEOTIDE SEQUENCE</scope>
    <source>
        <strain evidence="5">NBRC 109076</strain>
    </source>
</reference>
<comment type="cofactor">
    <cofactor evidence="1">
        <name>pyridoxal 5'-phosphate</name>
        <dbReference type="ChEBI" id="CHEBI:597326"/>
    </cofactor>
</comment>
<dbReference type="GO" id="GO:0008483">
    <property type="term" value="F:transaminase activity"/>
    <property type="evidence" value="ECO:0007669"/>
    <property type="project" value="UniProtKB-KW"/>
</dbReference>
<dbReference type="Proteomes" id="UP000629619">
    <property type="component" value="Unassembled WGS sequence"/>
</dbReference>
<keyword evidence="6" id="KW-1185">Reference proteome</keyword>
<dbReference type="InterPro" id="IPR015422">
    <property type="entry name" value="PyrdxlP-dep_Trfase_small"/>
</dbReference>
<dbReference type="SUPFAM" id="SSF53383">
    <property type="entry name" value="PLP-dependent transferases"/>
    <property type="match status" value="1"/>
</dbReference>
<evidence type="ECO:0000313" key="6">
    <source>
        <dbReference type="Proteomes" id="UP000629619"/>
    </source>
</evidence>
<keyword evidence="3 4" id="KW-0663">Pyridoxal phosphate</keyword>
<protein>
    <submittedName>
        <fullName evidence="5">Pyridoxal phosphate-dependent aminotransferase</fullName>
    </submittedName>
</protein>
<dbReference type="PANTHER" id="PTHR30244:SF34">
    <property type="entry name" value="DTDP-4-AMINO-4,6-DIDEOXYGALACTOSE TRANSAMINASE"/>
    <property type="match status" value="1"/>
</dbReference>
<dbReference type="EMBL" id="BOMW01000037">
    <property type="protein sequence ID" value="GIF06609.1"/>
    <property type="molecule type" value="Genomic_DNA"/>
</dbReference>
<dbReference type="InterPro" id="IPR015424">
    <property type="entry name" value="PyrdxlP-dep_Trfase"/>
</dbReference>
<comment type="similarity">
    <text evidence="4">Belongs to the DegT/DnrJ/EryC1 family.</text>
</comment>
<dbReference type="Gene3D" id="3.90.1150.10">
    <property type="entry name" value="Aspartate Aminotransferase, domain 1"/>
    <property type="match status" value="1"/>
</dbReference>
<gene>
    <name evidence="5" type="ORF">Asi03nite_41470</name>
</gene>
<keyword evidence="5" id="KW-0032">Aminotransferase</keyword>
<accession>A0A919TLN8</accession>
<evidence type="ECO:0000256" key="4">
    <source>
        <dbReference type="RuleBase" id="RU004508"/>
    </source>
</evidence>
<dbReference type="Pfam" id="PF01041">
    <property type="entry name" value="DegT_DnrJ_EryC1"/>
    <property type="match status" value="1"/>
</dbReference>
<organism evidence="5 6">
    <name type="scientific">Actinoplanes siamensis</name>
    <dbReference type="NCBI Taxonomy" id="1223317"/>
    <lineage>
        <taxon>Bacteria</taxon>
        <taxon>Bacillati</taxon>
        <taxon>Actinomycetota</taxon>
        <taxon>Actinomycetes</taxon>
        <taxon>Micromonosporales</taxon>
        <taxon>Micromonosporaceae</taxon>
        <taxon>Actinoplanes</taxon>
    </lineage>
</organism>
<evidence type="ECO:0000256" key="1">
    <source>
        <dbReference type="ARBA" id="ARBA00001933"/>
    </source>
</evidence>
<evidence type="ECO:0000313" key="5">
    <source>
        <dbReference type="EMBL" id="GIF06609.1"/>
    </source>
</evidence>
<dbReference type="AlphaFoldDB" id="A0A919TLN8"/>
<evidence type="ECO:0000256" key="3">
    <source>
        <dbReference type="PIRSR" id="PIRSR000390-2"/>
    </source>
</evidence>
<dbReference type="CDD" id="cd00616">
    <property type="entry name" value="AHBA_syn"/>
    <property type="match status" value="1"/>
</dbReference>
<dbReference type="InterPro" id="IPR000653">
    <property type="entry name" value="DegT/StrS_aminotransferase"/>
</dbReference>
<proteinExistence type="inferred from homology"/>
<dbReference type="GO" id="GO:0000271">
    <property type="term" value="P:polysaccharide biosynthetic process"/>
    <property type="evidence" value="ECO:0007669"/>
    <property type="project" value="TreeGrafter"/>
</dbReference>
<feature type="modified residue" description="N6-(pyridoxal phosphate)lysine" evidence="3">
    <location>
        <position position="198"/>
    </location>
</feature>
<dbReference type="PANTHER" id="PTHR30244">
    <property type="entry name" value="TRANSAMINASE"/>
    <property type="match status" value="1"/>
</dbReference>
<comment type="caution">
    <text evidence="5">The sequence shown here is derived from an EMBL/GenBank/DDBJ whole genome shotgun (WGS) entry which is preliminary data.</text>
</comment>
<keyword evidence="5" id="KW-0808">Transferase</keyword>
<feature type="active site" description="Proton acceptor" evidence="2">
    <location>
        <position position="198"/>
    </location>
</feature>
<dbReference type="InterPro" id="IPR015421">
    <property type="entry name" value="PyrdxlP-dep_Trfase_major"/>
</dbReference>
<dbReference type="Gene3D" id="3.40.640.10">
    <property type="entry name" value="Type I PLP-dependent aspartate aminotransferase-like (Major domain)"/>
    <property type="match status" value="1"/>
</dbReference>
<sequence length="387" mass="41590">MTEPEPSTTPPRIHLSPPDVTDVERKLLLEAFDSNWVAPAGPDLDAFEARCAELVGVRHAVALSSGTAALHLALIAAGVRRGDTVLVPSFTFAATANAVMYLGARPVFLDSTPDSWNVDPQIVADELRGRAVRGHLPRAVVAVDMYGQCADYQPIVEACDRYGVPLVEDAAEALGATYRGRPAGSFGLAGVLSFNGNKIVTTGGGGMLVTDDGSVAEQVRYLSTQAREPVPHYEHRTVGYNYRLSNLLAAVGRGQLQRLPRLIEARRATFEHYRAALGDLPGIRFLPVAAYGVPNWWLTCLLIEKDDFGVDRDDVLGALRDANIEGRPTWKPMHLQPAFRDCVMRGGPVAAGLFHRGLCLPSGSALTAHDRDRVVAAVRGAATGKRG</sequence>